<gene>
    <name evidence="2" type="ORF">VNI00_012388</name>
</gene>
<sequence>MPLIRTIRTILYGKPSASQKGFEGLCQTGLAIFTALYAWPPTRSLTESPENRETRHYLPYFSVVGAILACLTWTWTSVLLSYNNKPVSDHKLAFALPHFVSFAAMAALWFAVAIMHLTNTRHTCENGMGPEGTYWTWCGMDASMGGVSLALFLLASGAAFWIHRTAQKSGTLQSKLLEHDGDLSHYMPSRTGVKTESMSPTTKVRTTLYSLLVAFGVCEMGLAIVTAIGGAWTPVWIVFSSLAILVALLTWISASVLLSFNHRPYMTRTLTKASTHFYILVTVHVCWLVVMIMLFTQTRANCPEVEDPDRGMSACPIFIPVSVVAVVLWVLSGVTAAYIHAKNKSGGKLSAHNIAGDEDTDLNRSLTRNTKA</sequence>
<accession>A0AAW0C7R1</accession>
<feature type="transmembrane region" description="Helical" evidence="1">
    <location>
        <begin position="317"/>
        <end position="339"/>
    </location>
</feature>
<dbReference type="AlphaFoldDB" id="A0AAW0C7R1"/>
<feature type="transmembrane region" description="Helical" evidence="1">
    <location>
        <begin position="60"/>
        <end position="80"/>
    </location>
</feature>
<evidence type="ECO:0008006" key="4">
    <source>
        <dbReference type="Google" id="ProtNLM"/>
    </source>
</evidence>
<feature type="transmembrane region" description="Helical" evidence="1">
    <location>
        <begin position="92"/>
        <end position="114"/>
    </location>
</feature>
<keyword evidence="1" id="KW-0812">Transmembrane</keyword>
<keyword evidence="3" id="KW-1185">Reference proteome</keyword>
<feature type="transmembrane region" description="Helical" evidence="1">
    <location>
        <begin position="235"/>
        <end position="257"/>
    </location>
</feature>
<evidence type="ECO:0000313" key="3">
    <source>
        <dbReference type="Proteomes" id="UP001383192"/>
    </source>
</evidence>
<keyword evidence="1" id="KW-0472">Membrane</keyword>
<evidence type="ECO:0000313" key="2">
    <source>
        <dbReference type="EMBL" id="KAK7034541.1"/>
    </source>
</evidence>
<evidence type="ECO:0000256" key="1">
    <source>
        <dbReference type="SAM" id="Phobius"/>
    </source>
</evidence>
<feature type="transmembrane region" description="Helical" evidence="1">
    <location>
        <begin position="208"/>
        <end position="229"/>
    </location>
</feature>
<keyword evidence="1" id="KW-1133">Transmembrane helix</keyword>
<dbReference type="Proteomes" id="UP001383192">
    <property type="component" value="Unassembled WGS sequence"/>
</dbReference>
<reference evidence="2 3" key="1">
    <citation type="submission" date="2024-01" db="EMBL/GenBank/DDBJ databases">
        <title>A draft genome for a cacao thread blight-causing isolate of Paramarasmius palmivorus.</title>
        <authorList>
            <person name="Baruah I.K."/>
            <person name="Bukari Y."/>
            <person name="Amoako-Attah I."/>
            <person name="Meinhardt L.W."/>
            <person name="Bailey B.A."/>
            <person name="Cohen S.P."/>
        </authorList>
    </citation>
    <scope>NUCLEOTIDE SEQUENCE [LARGE SCALE GENOMIC DNA]</scope>
    <source>
        <strain evidence="2 3">GH-12</strain>
    </source>
</reference>
<proteinExistence type="predicted"/>
<feature type="transmembrane region" description="Helical" evidence="1">
    <location>
        <begin position="134"/>
        <end position="162"/>
    </location>
</feature>
<feature type="transmembrane region" description="Helical" evidence="1">
    <location>
        <begin position="21"/>
        <end position="40"/>
    </location>
</feature>
<protein>
    <recommendedName>
        <fullName evidence="4">MARVEL domain-containing protein</fullName>
    </recommendedName>
</protein>
<dbReference type="EMBL" id="JAYKXP010000057">
    <property type="protein sequence ID" value="KAK7034541.1"/>
    <property type="molecule type" value="Genomic_DNA"/>
</dbReference>
<organism evidence="2 3">
    <name type="scientific">Paramarasmius palmivorus</name>
    <dbReference type="NCBI Taxonomy" id="297713"/>
    <lineage>
        <taxon>Eukaryota</taxon>
        <taxon>Fungi</taxon>
        <taxon>Dikarya</taxon>
        <taxon>Basidiomycota</taxon>
        <taxon>Agaricomycotina</taxon>
        <taxon>Agaricomycetes</taxon>
        <taxon>Agaricomycetidae</taxon>
        <taxon>Agaricales</taxon>
        <taxon>Marasmiineae</taxon>
        <taxon>Marasmiaceae</taxon>
        <taxon>Paramarasmius</taxon>
    </lineage>
</organism>
<feature type="transmembrane region" description="Helical" evidence="1">
    <location>
        <begin position="277"/>
        <end position="297"/>
    </location>
</feature>
<comment type="caution">
    <text evidence="2">The sequence shown here is derived from an EMBL/GenBank/DDBJ whole genome shotgun (WGS) entry which is preliminary data.</text>
</comment>
<name>A0AAW0C7R1_9AGAR</name>